<evidence type="ECO:0000256" key="9">
    <source>
        <dbReference type="ARBA" id="ARBA00038064"/>
    </source>
</evidence>
<dbReference type="InterPro" id="IPR003604">
    <property type="entry name" value="Matrin/U1-like-C_Znf_C2H2"/>
</dbReference>
<dbReference type="InterPro" id="IPR051879">
    <property type="entry name" value="C2H2-ZF_Maturation_Protein"/>
</dbReference>
<dbReference type="OrthoDB" id="24683at2759"/>
<keyword evidence="7" id="KW-0862">Zinc</keyword>
<proteinExistence type="inferred from homology"/>
<dbReference type="Proteomes" id="UP000268093">
    <property type="component" value="Unassembled WGS sequence"/>
</dbReference>
<feature type="domain" description="C2H2-type" evidence="11">
    <location>
        <begin position="59"/>
        <end position="88"/>
    </location>
</feature>
<comment type="subcellular location">
    <subcellularLocation>
        <location evidence="2">Cytoplasm</location>
    </subcellularLocation>
    <subcellularLocation>
        <location evidence="1">Nucleus</location>
    </subcellularLocation>
</comment>
<keyword evidence="13" id="KW-1185">Reference proteome</keyword>
<dbReference type="PANTHER" id="PTHR46095">
    <property type="entry name" value="ZINC FINGER PROTEIN 593"/>
    <property type="match status" value="1"/>
</dbReference>
<evidence type="ECO:0000256" key="8">
    <source>
        <dbReference type="ARBA" id="ARBA00023242"/>
    </source>
</evidence>
<evidence type="ECO:0000313" key="13">
    <source>
        <dbReference type="Proteomes" id="UP000268093"/>
    </source>
</evidence>
<dbReference type="GO" id="GO:0005634">
    <property type="term" value="C:nucleus"/>
    <property type="evidence" value="ECO:0007669"/>
    <property type="project" value="UniProtKB-SubCell"/>
</dbReference>
<keyword evidence="6 10" id="KW-0863">Zinc-finger</keyword>
<dbReference type="PROSITE" id="PS00028">
    <property type="entry name" value="ZINC_FINGER_C2H2_1"/>
    <property type="match status" value="1"/>
</dbReference>
<protein>
    <recommendedName>
        <fullName evidence="11">C2H2-type domain-containing protein</fullName>
    </recommendedName>
</protein>
<evidence type="ECO:0000256" key="1">
    <source>
        <dbReference type="ARBA" id="ARBA00004123"/>
    </source>
</evidence>
<dbReference type="AlphaFoldDB" id="A0A433DJ63"/>
<keyword evidence="3" id="KW-0963">Cytoplasm</keyword>
<evidence type="ECO:0000256" key="5">
    <source>
        <dbReference type="ARBA" id="ARBA00022723"/>
    </source>
</evidence>
<evidence type="ECO:0000256" key="4">
    <source>
        <dbReference type="ARBA" id="ARBA00022517"/>
    </source>
</evidence>
<dbReference type="GO" id="GO:0008270">
    <property type="term" value="F:zinc ion binding"/>
    <property type="evidence" value="ECO:0007669"/>
    <property type="project" value="UniProtKB-KW"/>
</dbReference>
<dbReference type="InterPro" id="IPR022755">
    <property type="entry name" value="Znf_C2H2_jaz"/>
</dbReference>
<keyword evidence="4" id="KW-0690">Ribosome biogenesis</keyword>
<dbReference type="InterPro" id="IPR013087">
    <property type="entry name" value="Znf_C2H2_type"/>
</dbReference>
<dbReference type="Pfam" id="PF12171">
    <property type="entry name" value="zf-C2H2_jaz"/>
    <property type="match status" value="1"/>
</dbReference>
<evidence type="ECO:0000256" key="2">
    <source>
        <dbReference type="ARBA" id="ARBA00004496"/>
    </source>
</evidence>
<evidence type="ECO:0000313" key="12">
    <source>
        <dbReference type="EMBL" id="RUP50898.1"/>
    </source>
</evidence>
<dbReference type="GO" id="GO:0005737">
    <property type="term" value="C:cytoplasm"/>
    <property type="evidence" value="ECO:0007669"/>
    <property type="project" value="UniProtKB-SubCell"/>
</dbReference>
<comment type="caution">
    <text evidence="12">The sequence shown here is derived from an EMBL/GenBank/DDBJ whole genome shotgun (WGS) entry which is preliminary data.</text>
</comment>
<dbReference type="Gene3D" id="3.30.160.60">
    <property type="entry name" value="Classic Zinc Finger"/>
    <property type="match status" value="1"/>
</dbReference>
<gene>
    <name evidence="12" type="ORF">BC936DRAFT_137177</name>
</gene>
<keyword evidence="5" id="KW-0479">Metal-binding</keyword>
<dbReference type="GO" id="GO:0043021">
    <property type="term" value="F:ribonucleoprotein complex binding"/>
    <property type="evidence" value="ECO:0007669"/>
    <property type="project" value="UniProtKB-ARBA"/>
</dbReference>
<dbReference type="SMART" id="SM00451">
    <property type="entry name" value="ZnF_U1"/>
    <property type="match status" value="1"/>
</dbReference>
<dbReference type="SUPFAM" id="SSF57667">
    <property type="entry name" value="beta-beta-alpha zinc fingers"/>
    <property type="match status" value="1"/>
</dbReference>
<name>A0A433DJ63_9FUNG</name>
<dbReference type="FunFam" id="3.30.160.60:FF:000299">
    <property type="entry name" value="Zinc finger protein 593"/>
    <property type="match status" value="1"/>
</dbReference>
<dbReference type="EMBL" id="RBNI01001101">
    <property type="protein sequence ID" value="RUP50898.1"/>
    <property type="molecule type" value="Genomic_DNA"/>
</dbReference>
<dbReference type="InterPro" id="IPR036236">
    <property type="entry name" value="Znf_C2H2_sf"/>
</dbReference>
<dbReference type="PANTHER" id="PTHR46095:SF1">
    <property type="entry name" value="ZINC FINGER PROTEIN 593"/>
    <property type="match status" value="1"/>
</dbReference>
<dbReference type="GO" id="GO:0003676">
    <property type="term" value="F:nucleic acid binding"/>
    <property type="evidence" value="ECO:0007669"/>
    <property type="project" value="InterPro"/>
</dbReference>
<accession>A0A433DJ63</accession>
<evidence type="ECO:0000256" key="7">
    <source>
        <dbReference type="ARBA" id="ARBA00022833"/>
    </source>
</evidence>
<reference evidence="12 13" key="1">
    <citation type="journal article" date="2018" name="New Phytol.">
        <title>Phylogenomics of Endogonaceae and evolution of mycorrhizas within Mucoromycota.</title>
        <authorList>
            <person name="Chang Y."/>
            <person name="Desiro A."/>
            <person name="Na H."/>
            <person name="Sandor L."/>
            <person name="Lipzen A."/>
            <person name="Clum A."/>
            <person name="Barry K."/>
            <person name="Grigoriev I.V."/>
            <person name="Martin F.M."/>
            <person name="Stajich J.E."/>
            <person name="Smith M.E."/>
            <person name="Bonito G."/>
            <person name="Spatafora J.W."/>
        </authorList>
    </citation>
    <scope>NUCLEOTIDE SEQUENCE [LARGE SCALE GENOMIC DNA]</scope>
    <source>
        <strain evidence="12 13">GMNB39</strain>
    </source>
</reference>
<sequence length="128" mass="14511">MGRLRRSRTHHGIRDTSRAMRTRAFSKMLDQVHEDLKPENAAKLASQPVDADLPGLGQHYCITCAKHFTTSMALSEHYRGKVHKRRLKQLKDEPYTQKEAEAAVGLTTDNGKRGVRVLKEANMEVETV</sequence>
<keyword evidence="8" id="KW-0539">Nucleus</keyword>
<dbReference type="PROSITE" id="PS50157">
    <property type="entry name" value="ZINC_FINGER_C2H2_2"/>
    <property type="match status" value="1"/>
</dbReference>
<evidence type="ECO:0000256" key="10">
    <source>
        <dbReference type="PROSITE-ProRule" id="PRU00042"/>
    </source>
</evidence>
<evidence type="ECO:0000256" key="3">
    <source>
        <dbReference type="ARBA" id="ARBA00022490"/>
    </source>
</evidence>
<evidence type="ECO:0000259" key="11">
    <source>
        <dbReference type="PROSITE" id="PS50157"/>
    </source>
</evidence>
<organism evidence="12 13">
    <name type="scientific">Jimgerdemannia flammicorona</name>
    <dbReference type="NCBI Taxonomy" id="994334"/>
    <lineage>
        <taxon>Eukaryota</taxon>
        <taxon>Fungi</taxon>
        <taxon>Fungi incertae sedis</taxon>
        <taxon>Mucoromycota</taxon>
        <taxon>Mucoromycotina</taxon>
        <taxon>Endogonomycetes</taxon>
        <taxon>Endogonales</taxon>
        <taxon>Endogonaceae</taxon>
        <taxon>Jimgerdemannia</taxon>
    </lineage>
</organism>
<evidence type="ECO:0000256" key="6">
    <source>
        <dbReference type="ARBA" id="ARBA00022771"/>
    </source>
</evidence>
<dbReference type="GO" id="GO:0042254">
    <property type="term" value="P:ribosome biogenesis"/>
    <property type="evidence" value="ECO:0007669"/>
    <property type="project" value="UniProtKB-KW"/>
</dbReference>
<comment type="similarity">
    <text evidence="9">Belongs to the ZNF593/BUD20 C2H2-type zinc-finger protein family.</text>
</comment>